<accession>A0A0F9I5L3</accession>
<proteinExistence type="predicted"/>
<gene>
    <name evidence="1" type="ORF">LCGC14_1700980</name>
</gene>
<comment type="caution">
    <text evidence="1">The sequence shown here is derived from an EMBL/GenBank/DDBJ whole genome shotgun (WGS) entry which is preliminary data.</text>
</comment>
<dbReference type="AlphaFoldDB" id="A0A0F9I5L3"/>
<evidence type="ECO:0008006" key="2">
    <source>
        <dbReference type="Google" id="ProtNLM"/>
    </source>
</evidence>
<reference evidence="1" key="1">
    <citation type="journal article" date="2015" name="Nature">
        <title>Complex archaea that bridge the gap between prokaryotes and eukaryotes.</title>
        <authorList>
            <person name="Spang A."/>
            <person name="Saw J.H."/>
            <person name="Jorgensen S.L."/>
            <person name="Zaremba-Niedzwiedzka K."/>
            <person name="Martijn J."/>
            <person name="Lind A.E."/>
            <person name="van Eijk R."/>
            <person name="Schleper C."/>
            <person name="Guy L."/>
            <person name="Ettema T.J."/>
        </authorList>
    </citation>
    <scope>NUCLEOTIDE SEQUENCE</scope>
</reference>
<evidence type="ECO:0000313" key="1">
    <source>
        <dbReference type="EMBL" id="KKM14949.1"/>
    </source>
</evidence>
<organism evidence="1">
    <name type="scientific">marine sediment metagenome</name>
    <dbReference type="NCBI Taxonomy" id="412755"/>
    <lineage>
        <taxon>unclassified sequences</taxon>
        <taxon>metagenomes</taxon>
        <taxon>ecological metagenomes</taxon>
    </lineage>
</organism>
<protein>
    <recommendedName>
        <fullName evidence="2">Fibronectin type-III domain-containing protein</fullName>
    </recommendedName>
</protein>
<sequence>MPFEDFIPWEPEVDPNGRIAPTTRRVTWTSLTRNEDAYYYDDKGAAFFSADFVHFLTINITTAAASCEGGTWALTNDLDDLRGLKTNNKDALFLYFIHTGGNLKLQINELDGGTSYAGTAYNATAGTVYYVSIERDESVGTYGTLYLYLFSDEARTTLVNSQSIALHTSKKDFQYVHVVQTWNAGTSHASSGYSENLDLSAPILPIVTAQPLTDIASTTATGHGTIVDLGISAVTAHGYCWATTINPTTADSKTDEGAGSLGVFTSSITGLSAGQEYYFRPYATNGAGTGYGANVYFIAGQPGTLRIKGEYAVVQTRWHYVDENGVEYKIQGEAV</sequence>
<name>A0A0F9I5L3_9ZZZZ</name>
<dbReference type="EMBL" id="LAZR01015025">
    <property type="protein sequence ID" value="KKM14949.1"/>
    <property type="molecule type" value="Genomic_DNA"/>
</dbReference>